<dbReference type="AlphaFoldDB" id="A0A133VR45"/>
<gene>
    <name evidence="1" type="ORF">AKJ59_00230</name>
</gene>
<dbReference type="EMBL" id="LHYL01000002">
    <property type="protein sequence ID" value="KXB08929.1"/>
    <property type="molecule type" value="Genomic_DNA"/>
</dbReference>
<evidence type="ECO:0000313" key="2">
    <source>
        <dbReference type="Proteomes" id="UP000070248"/>
    </source>
</evidence>
<reference evidence="1 2" key="1">
    <citation type="journal article" date="2016" name="Sci. Rep.">
        <title>Metabolic traits of an uncultured archaeal lineage -MSBL1- from brine pools of the Red Sea.</title>
        <authorList>
            <person name="Mwirichia R."/>
            <person name="Alam I."/>
            <person name="Rashid M."/>
            <person name="Vinu M."/>
            <person name="Ba-Alawi W."/>
            <person name="Anthony Kamau A."/>
            <person name="Kamanda Ngugi D."/>
            <person name="Goker M."/>
            <person name="Klenk H.P."/>
            <person name="Bajic V."/>
            <person name="Stingl U."/>
        </authorList>
    </citation>
    <scope>NUCLEOTIDE SEQUENCE [LARGE SCALE GENOMIC DNA]</scope>
    <source>
        <strain evidence="1">SCGC-AAA385M02</strain>
    </source>
</reference>
<protein>
    <submittedName>
        <fullName evidence="1">Uncharacterized protein</fullName>
    </submittedName>
</protein>
<name>A0A133VR45_9EURY</name>
<evidence type="ECO:0000313" key="1">
    <source>
        <dbReference type="EMBL" id="KXB08929.1"/>
    </source>
</evidence>
<sequence length="61" mass="7145">MNDFIVSEKYGGDIIFDYLVVSNCREEMTIKINKNNYVMQDSELFIKVGTGFDVIYINRKI</sequence>
<comment type="caution">
    <text evidence="1">The sequence shown here is derived from an EMBL/GenBank/DDBJ whole genome shotgun (WGS) entry which is preliminary data.</text>
</comment>
<keyword evidence="2" id="KW-1185">Reference proteome</keyword>
<dbReference type="Proteomes" id="UP000070248">
    <property type="component" value="Unassembled WGS sequence"/>
</dbReference>
<organism evidence="1 2">
    <name type="scientific">candidate division MSBL1 archaeon SCGC-AAA385M02</name>
    <dbReference type="NCBI Taxonomy" id="1698287"/>
    <lineage>
        <taxon>Archaea</taxon>
        <taxon>Methanobacteriati</taxon>
        <taxon>Methanobacteriota</taxon>
        <taxon>candidate division MSBL1</taxon>
    </lineage>
</organism>
<accession>A0A133VR45</accession>
<proteinExistence type="predicted"/>